<dbReference type="InterPro" id="IPR038318">
    <property type="entry name" value="KdpD_sf"/>
</dbReference>
<evidence type="ECO:0000256" key="8">
    <source>
        <dbReference type="ARBA" id="ARBA00022989"/>
    </source>
</evidence>
<dbReference type="GO" id="GO:0016301">
    <property type="term" value="F:kinase activity"/>
    <property type="evidence" value="ECO:0007669"/>
    <property type="project" value="UniProtKB-KW"/>
</dbReference>
<keyword evidence="7" id="KW-0067">ATP-binding</keyword>
<evidence type="ECO:0000313" key="13">
    <source>
        <dbReference type="EMBL" id="GEP70651.1"/>
    </source>
</evidence>
<keyword evidence="5" id="KW-0547">Nucleotide-binding</keyword>
<comment type="caution">
    <text evidence="13">The sequence shown here is derived from an EMBL/GenBank/DDBJ whole genome shotgun (WGS) entry which is preliminary data.</text>
</comment>
<evidence type="ECO:0000256" key="11">
    <source>
        <dbReference type="SAM" id="Phobius"/>
    </source>
</evidence>
<gene>
    <name evidence="13" type="ORF">CSO01_33660</name>
</gene>
<dbReference type="GO" id="GO:0005524">
    <property type="term" value="F:ATP binding"/>
    <property type="evidence" value="ECO:0007669"/>
    <property type="project" value="UniProtKB-KW"/>
</dbReference>
<dbReference type="GO" id="GO:0000160">
    <property type="term" value="P:phosphorelay signal transduction system"/>
    <property type="evidence" value="ECO:0007669"/>
    <property type="project" value="UniProtKB-KW"/>
</dbReference>
<evidence type="ECO:0000313" key="14">
    <source>
        <dbReference type="Proteomes" id="UP000321798"/>
    </source>
</evidence>
<reference evidence="13 14" key="1">
    <citation type="submission" date="2019-07" db="EMBL/GenBank/DDBJ databases">
        <title>Whole genome shotgun sequence of Cellulomonas soli NBRC 109434.</title>
        <authorList>
            <person name="Hosoyama A."/>
            <person name="Uohara A."/>
            <person name="Ohji S."/>
            <person name="Ichikawa N."/>
        </authorList>
    </citation>
    <scope>NUCLEOTIDE SEQUENCE [LARGE SCALE GENOMIC DNA]</scope>
    <source>
        <strain evidence="13 14">NBRC 109434</strain>
    </source>
</reference>
<evidence type="ECO:0000256" key="7">
    <source>
        <dbReference type="ARBA" id="ARBA00022840"/>
    </source>
</evidence>
<feature type="domain" description="Sensor protein KdpD transmembrane" evidence="12">
    <location>
        <begin position="45"/>
        <end position="149"/>
    </location>
</feature>
<accession>A0A512PHF5</accession>
<evidence type="ECO:0000256" key="5">
    <source>
        <dbReference type="ARBA" id="ARBA00022741"/>
    </source>
</evidence>
<dbReference type="InterPro" id="IPR025201">
    <property type="entry name" value="KdpD_TM"/>
</dbReference>
<keyword evidence="10 11" id="KW-0472">Membrane</keyword>
<dbReference type="Proteomes" id="UP000321798">
    <property type="component" value="Unassembled WGS sequence"/>
</dbReference>
<evidence type="ECO:0000259" key="12">
    <source>
        <dbReference type="Pfam" id="PF13493"/>
    </source>
</evidence>
<evidence type="ECO:0000256" key="9">
    <source>
        <dbReference type="ARBA" id="ARBA00023012"/>
    </source>
</evidence>
<evidence type="ECO:0000256" key="4">
    <source>
        <dbReference type="ARBA" id="ARBA00022692"/>
    </source>
</evidence>
<organism evidence="13 14">
    <name type="scientific">Cellulomonas soli</name>
    <dbReference type="NCBI Taxonomy" id="931535"/>
    <lineage>
        <taxon>Bacteria</taxon>
        <taxon>Bacillati</taxon>
        <taxon>Actinomycetota</taxon>
        <taxon>Actinomycetes</taxon>
        <taxon>Micrococcales</taxon>
        <taxon>Cellulomonadaceae</taxon>
        <taxon>Cellulomonas</taxon>
    </lineage>
</organism>
<keyword evidence="4 11" id="KW-0812">Transmembrane</keyword>
<feature type="transmembrane region" description="Helical" evidence="11">
    <location>
        <begin position="73"/>
        <end position="100"/>
    </location>
</feature>
<dbReference type="EMBL" id="BKAL01000014">
    <property type="protein sequence ID" value="GEP70651.1"/>
    <property type="molecule type" value="Genomic_DNA"/>
</dbReference>
<sequence length="281" mass="29568">MCDEAAHDASSAHADIGDERVPARAREHTMDAALSIRSHTSVVLGLAILGPLLVAAALGAVRDTVTGTTSALILVLLVVAASATGLRSAGLAAALSAALGYDYFLTAPYNSLKIDHPDDVQAAVLLLVIGLVVSELAQWGLRQHARASRGTGYLNDVLGTAELASGGQADQDVLTQMVARQVADVLDVDDCRFEAPGHERHSWTTVHRDGSVWHGGREIDVDNHGLPTDDLIVLEVGHDSQKLGQLTMSSAVRVVRPTLQQRKIAVLLADQLGTALAIPAR</sequence>
<keyword evidence="2" id="KW-0597">Phosphoprotein</keyword>
<dbReference type="AlphaFoldDB" id="A0A512PHF5"/>
<keyword evidence="3" id="KW-0808">Transferase</keyword>
<evidence type="ECO:0000256" key="2">
    <source>
        <dbReference type="ARBA" id="ARBA00022553"/>
    </source>
</evidence>
<feature type="transmembrane region" description="Helical" evidence="11">
    <location>
        <begin position="42"/>
        <end position="61"/>
    </location>
</feature>
<name>A0A512PHF5_9CELL</name>
<evidence type="ECO:0000256" key="6">
    <source>
        <dbReference type="ARBA" id="ARBA00022777"/>
    </source>
</evidence>
<comment type="subcellular location">
    <subcellularLocation>
        <location evidence="1">Membrane</location>
        <topology evidence="1">Multi-pass membrane protein</topology>
    </subcellularLocation>
</comment>
<keyword evidence="8 11" id="KW-1133">Transmembrane helix</keyword>
<proteinExistence type="predicted"/>
<keyword evidence="9" id="KW-0902">Two-component regulatory system</keyword>
<dbReference type="Pfam" id="PF13493">
    <property type="entry name" value="DUF4118"/>
    <property type="match status" value="1"/>
</dbReference>
<evidence type="ECO:0000256" key="10">
    <source>
        <dbReference type="ARBA" id="ARBA00023136"/>
    </source>
</evidence>
<feature type="transmembrane region" description="Helical" evidence="11">
    <location>
        <begin position="120"/>
        <end position="141"/>
    </location>
</feature>
<dbReference type="OrthoDB" id="3696881at2"/>
<evidence type="ECO:0000256" key="1">
    <source>
        <dbReference type="ARBA" id="ARBA00004141"/>
    </source>
</evidence>
<dbReference type="Gene3D" id="1.20.120.620">
    <property type="entry name" value="Backbone structure of the membrane domain of e. Coli histidine kinase receptor kdpd"/>
    <property type="match status" value="1"/>
</dbReference>
<keyword evidence="6" id="KW-0418">Kinase</keyword>
<protein>
    <recommendedName>
        <fullName evidence="12">Sensor protein KdpD transmembrane domain-containing protein</fullName>
    </recommendedName>
</protein>
<keyword evidence="14" id="KW-1185">Reference proteome</keyword>
<dbReference type="GO" id="GO:0016020">
    <property type="term" value="C:membrane"/>
    <property type="evidence" value="ECO:0007669"/>
    <property type="project" value="UniProtKB-SubCell"/>
</dbReference>
<evidence type="ECO:0000256" key="3">
    <source>
        <dbReference type="ARBA" id="ARBA00022679"/>
    </source>
</evidence>